<evidence type="ECO:0000313" key="2">
    <source>
        <dbReference type="Proteomes" id="UP000821853"/>
    </source>
</evidence>
<sequence length="81" mass="9483">MINSLIELKEPLLRAMEDATGSKTLTLRITDVEWDMLEKLQDTLKPVLDVTRTPRRRQVRNVVRAHPCLETTQECHDDERL</sequence>
<dbReference type="AlphaFoldDB" id="A0A9J6GJM3"/>
<protein>
    <submittedName>
        <fullName evidence="1">Uncharacterized protein</fullName>
    </submittedName>
</protein>
<keyword evidence="2" id="KW-1185">Reference proteome</keyword>
<organism evidence="1 2">
    <name type="scientific">Haemaphysalis longicornis</name>
    <name type="common">Bush tick</name>
    <dbReference type="NCBI Taxonomy" id="44386"/>
    <lineage>
        <taxon>Eukaryota</taxon>
        <taxon>Metazoa</taxon>
        <taxon>Ecdysozoa</taxon>
        <taxon>Arthropoda</taxon>
        <taxon>Chelicerata</taxon>
        <taxon>Arachnida</taxon>
        <taxon>Acari</taxon>
        <taxon>Parasitiformes</taxon>
        <taxon>Ixodida</taxon>
        <taxon>Ixodoidea</taxon>
        <taxon>Ixodidae</taxon>
        <taxon>Haemaphysalinae</taxon>
        <taxon>Haemaphysalis</taxon>
    </lineage>
</organism>
<proteinExistence type="predicted"/>
<dbReference type="OrthoDB" id="1607513at2759"/>
<gene>
    <name evidence="1" type="ORF">HPB48_007149</name>
</gene>
<comment type="caution">
    <text evidence="1">The sequence shown here is derived from an EMBL/GenBank/DDBJ whole genome shotgun (WGS) entry which is preliminary data.</text>
</comment>
<name>A0A9J6GJM3_HAELO</name>
<evidence type="ECO:0000313" key="1">
    <source>
        <dbReference type="EMBL" id="KAH9375741.1"/>
    </source>
</evidence>
<dbReference type="Proteomes" id="UP000821853">
    <property type="component" value="Chromosome 5"/>
</dbReference>
<reference evidence="1 2" key="1">
    <citation type="journal article" date="2020" name="Cell">
        <title>Large-Scale Comparative Analyses of Tick Genomes Elucidate Their Genetic Diversity and Vector Capacities.</title>
        <authorList>
            <consortium name="Tick Genome and Microbiome Consortium (TIGMIC)"/>
            <person name="Jia N."/>
            <person name="Wang J."/>
            <person name="Shi W."/>
            <person name="Du L."/>
            <person name="Sun Y."/>
            <person name="Zhan W."/>
            <person name="Jiang J.F."/>
            <person name="Wang Q."/>
            <person name="Zhang B."/>
            <person name="Ji P."/>
            <person name="Bell-Sakyi L."/>
            <person name="Cui X.M."/>
            <person name="Yuan T.T."/>
            <person name="Jiang B.G."/>
            <person name="Yang W.F."/>
            <person name="Lam T.T."/>
            <person name="Chang Q.C."/>
            <person name="Ding S.J."/>
            <person name="Wang X.J."/>
            <person name="Zhu J.G."/>
            <person name="Ruan X.D."/>
            <person name="Zhao L."/>
            <person name="Wei J.T."/>
            <person name="Ye R.Z."/>
            <person name="Que T.C."/>
            <person name="Du C.H."/>
            <person name="Zhou Y.H."/>
            <person name="Cheng J.X."/>
            <person name="Dai P.F."/>
            <person name="Guo W.B."/>
            <person name="Han X.H."/>
            <person name="Huang E.J."/>
            <person name="Li L.F."/>
            <person name="Wei W."/>
            <person name="Gao Y.C."/>
            <person name="Liu J.Z."/>
            <person name="Shao H.Z."/>
            <person name="Wang X."/>
            <person name="Wang C.C."/>
            <person name="Yang T.C."/>
            <person name="Huo Q.B."/>
            <person name="Li W."/>
            <person name="Chen H.Y."/>
            <person name="Chen S.E."/>
            <person name="Zhou L.G."/>
            <person name="Ni X.B."/>
            <person name="Tian J.H."/>
            <person name="Sheng Y."/>
            <person name="Liu T."/>
            <person name="Pan Y.S."/>
            <person name="Xia L.Y."/>
            <person name="Li J."/>
            <person name="Zhao F."/>
            <person name="Cao W.C."/>
        </authorList>
    </citation>
    <scope>NUCLEOTIDE SEQUENCE [LARGE SCALE GENOMIC DNA]</scope>
    <source>
        <strain evidence="1">HaeL-2018</strain>
    </source>
</reference>
<dbReference type="EMBL" id="JABSTR010000007">
    <property type="protein sequence ID" value="KAH9375741.1"/>
    <property type="molecule type" value="Genomic_DNA"/>
</dbReference>
<dbReference type="VEuPathDB" id="VectorBase:HLOH_060537"/>
<accession>A0A9J6GJM3</accession>